<keyword evidence="1" id="KW-0808">Transferase</keyword>
<dbReference type="HOGENOM" id="CLU_086262_0_0_2"/>
<dbReference type="PANTHER" id="PTHR42824:SF1">
    <property type="entry name" value="GLUTAMINE AMIDOTRANSFERASE YAFJ-RELATED"/>
    <property type="match status" value="1"/>
</dbReference>
<reference evidence="1 2" key="1">
    <citation type="submission" date="2007-10" db="EMBL/GenBank/DDBJ databases">
        <title>Complete sequence of Caldivirga maquilingensis IC-167.</title>
        <authorList>
            <consortium name="US DOE Joint Genome Institute"/>
            <person name="Copeland A."/>
            <person name="Lucas S."/>
            <person name="Lapidus A."/>
            <person name="Barry K."/>
            <person name="Glavina del Rio T."/>
            <person name="Dalin E."/>
            <person name="Tice H."/>
            <person name="Pitluck S."/>
            <person name="Saunders E."/>
            <person name="Brettin T."/>
            <person name="Bruce D."/>
            <person name="Detter J.C."/>
            <person name="Han C."/>
            <person name="Schmutz J."/>
            <person name="Larimer F."/>
            <person name="Land M."/>
            <person name="Hauser L."/>
            <person name="Kyrpides N."/>
            <person name="Ivanova N."/>
            <person name="Biddle J.F."/>
            <person name="Zhang Z."/>
            <person name="Fitz-Gibbon S.T."/>
            <person name="Lowe T.M."/>
            <person name="Saltikov C."/>
            <person name="House C.H."/>
            <person name="Richardson P."/>
        </authorList>
    </citation>
    <scope>NUCLEOTIDE SEQUENCE [LARGE SCALE GENOMIC DNA]</scope>
    <source>
        <strain evidence="2">ATCC 700844 / DSM 13496 / JCM 10307 / IC-167</strain>
    </source>
</reference>
<dbReference type="eggNOG" id="arCOG03639">
    <property type="taxonomic scope" value="Archaea"/>
</dbReference>
<dbReference type="PANTHER" id="PTHR42824">
    <property type="entry name" value="GLUTAMINE AMIDOTRANSFERASE"/>
    <property type="match status" value="1"/>
</dbReference>
<keyword evidence="1" id="KW-0315">Glutamine amidotransferase</keyword>
<dbReference type="GO" id="GO:0016740">
    <property type="term" value="F:transferase activity"/>
    <property type="evidence" value="ECO:0007669"/>
    <property type="project" value="UniProtKB-KW"/>
</dbReference>
<keyword evidence="2" id="KW-1185">Reference proteome</keyword>
<dbReference type="Proteomes" id="UP000001137">
    <property type="component" value="Chromosome"/>
</dbReference>
<proteinExistence type="predicted"/>
<dbReference type="Gene3D" id="3.60.20.10">
    <property type="entry name" value="Glutamine Phosphoribosylpyrophosphate, subunit 1, domain 1"/>
    <property type="match status" value="1"/>
</dbReference>
<accession>A8MDZ5</accession>
<organism evidence="1 2">
    <name type="scientific">Caldivirga maquilingensis (strain ATCC 700844 / DSM 13496 / JCM 10307 / IC-167)</name>
    <dbReference type="NCBI Taxonomy" id="397948"/>
    <lineage>
        <taxon>Archaea</taxon>
        <taxon>Thermoproteota</taxon>
        <taxon>Thermoprotei</taxon>
        <taxon>Thermoproteales</taxon>
        <taxon>Thermoproteaceae</taxon>
        <taxon>Caldivirga</taxon>
    </lineage>
</organism>
<evidence type="ECO:0000313" key="1">
    <source>
        <dbReference type="EMBL" id="ABW02001.1"/>
    </source>
</evidence>
<dbReference type="KEGG" id="cma:Cmaq_1174"/>
<dbReference type="AlphaFoldDB" id="A8MDZ5"/>
<gene>
    <name evidence="1" type="ordered locus">Cmaq_1174</name>
</gene>
<name>A8MDZ5_CALMQ</name>
<protein>
    <submittedName>
        <fullName evidence="1">Glutamine amidotransferase, class II</fullName>
    </submittedName>
</protein>
<sequence length="274" mass="30471">MIGHLADFINQYEDVVNGLIKAASNDPYGSRLYGEARHSDGWGKVTLVSRLGGEPSLTVHRSVNPIYSDSLPNSPLSGLVNDGVFIEMIHARAASTGTPINLFSTHPVHAVTGTGDEVYMIHNGSFKKEELIKVLGLGEWVEAKYNDTFVANLALARRVLGNITIDDLRWLLGFMRTGANLGVMLVKHDMIQVIVGGYHARLNDGKDKERDDYYRLYWCRVGESSLYASSTIVDYYKPHGLANCEPLNNGEYHSYNINPRTGDVKLNDKWLISN</sequence>
<dbReference type="EMBL" id="CP000852">
    <property type="protein sequence ID" value="ABW02001.1"/>
    <property type="molecule type" value="Genomic_DNA"/>
</dbReference>
<dbReference type="InterPro" id="IPR029055">
    <property type="entry name" value="Ntn_hydrolases_N"/>
</dbReference>
<evidence type="ECO:0000313" key="2">
    <source>
        <dbReference type="Proteomes" id="UP000001137"/>
    </source>
</evidence>
<dbReference type="STRING" id="397948.Cmaq_1174"/>